<name>A0A5R9A031_PSENT</name>
<proteinExistence type="predicted"/>
<organism evidence="2 3">
    <name type="scientific">Pseudomonas nitroreducens</name>
    <dbReference type="NCBI Taxonomy" id="46680"/>
    <lineage>
        <taxon>Bacteria</taxon>
        <taxon>Pseudomonadati</taxon>
        <taxon>Pseudomonadota</taxon>
        <taxon>Gammaproteobacteria</taxon>
        <taxon>Pseudomonadales</taxon>
        <taxon>Pseudomonadaceae</taxon>
        <taxon>Pseudomonas</taxon>
    </lineage>
</organism>
<accession>A0A5R9A031</accession>
<dbReference type="RefSeq" id="WP_138215719.1">
    <property type="nucleotide sequence ID" value="NZ_VASG01000006.1"/>
</dbReference>
<feature type="chain" id="PRO_5024349288" evidence="1">
    <location>
        <begin position="19"/>
        <end position="411"/>
    </location>
</feature>
<evidence type="ECO:0000313" key="3">
    <source>
        <dbReference type="Proteomes" id="UP000307510"/>
    </source>
</evidence>
<feature type="signal peptide" evidence="1">
    <location>
        <begin position="1"/>
        <end position="18"/>
    </location>
</feature>
<dbReference type="PANTHER" id="PTHR40940:SF1">
    <property type="entry name" value="PROTEIN BATD"/>
    <property type="match status" value="1"/>
</dbReference>
<evidence type="ECO:0000313" key="2">
    <source>
        <dbReference type="EMBL" id="TLP71534.1"/>
    </source>
</evidence>
<protein>
    <submittedName>
        <fullName evidence="2">Protein BatD</fullName>
    </submittedName>
</protein>
<dbReference type="InterPro" id="IPR025738">
    <property type="entry name" value="BatD"/>
</dbReference>
<dbReference type="PANTHER" id="PTHR40940">
    <property type="entry name" value="PROTEIN BATD-RELATED"/>
    <property type="match status" value="1"/>
</dbReference>
<reference evidence="2 3" key="1">
    <citation type="submission" date="2019-05" db="EMBL/GenBank/DDBJ databases">
        <authorList>
            <person name="Moore K."/>
            <person name="O'Neill P."/>
            <person name="Farbos A."/>
            <person name="Studholme D.J."/>
        </authorList>
    </citation>
    <scope>NUCLEOTIDE SEQUENCE [LARGE SCALE GENOMIC DNA]</scope>
    <source>
        <strain evidence="2 3">DSM 9128</strain>
    </source>
</reference>
<comment type="caution">
    <text evidence="2">The sequence shown here is derived from an EMBL/GenBank/DDBJ whole genome shotgun (WGS) entry which is preliminary data.</text>
</comment>
<dbReference type="AlphaFoldDB" id="A0A5R9A031"/>
<sequence length="411" mass="45850">MKRVLQLLLMLLATAAYADGSQLRVEAQLLPDSKVSLGATLTLQLDVLTDTWFTAAPQLPVLQLPGTRVAEPAGSPVHLTVERDGQTFFGLRYQYRVTPRQAQRFEIPALEVSAQVGQATAALHANSLPLNFEVAPAPDDGARLVADSVQLQQILQPSAAAFQVGDSLERRVELRVRGAPMELLPPAEFTAVEGTRQYPNPVQLQELDDGRGHSDGALRVDSVAYQFERAGRVELPPLELSWRGAGSGELHVEQLPGLTLEVAAAPPSVNPMAWRDRLGLWIEQHALAALLLIGGLALGWHWLAPPAAAALQWLQRLVSRLRQRYRHSEHRAWRRLHRQLQQRPARLDGLYLWLQKRQVRSAELQRTLRQLYGSTPDAERGLRMLRGLLPKLRRLRGERQSHPPALHKLNP</sequence>
<keyword evidence="1" id="KW-0732">Signal</keyword>
<gene>
    <name evidence="2" type="ORF">FEA48_22200</name>
</gene>
<dbReference type="Proteomes" id="UP000307510">
    <property type="component" value="Unassembled WGS sequence"/>
</dbReference>
<reference evidence="3" key="2">
    <citation type="submission" date="2019-06" db="EMBL/GenBank/DDBJ databases">
        <title>AzeR, a transcriptional regulator that responds to azelaic acid in Pseudomonas nitroreducens.</title>
        <authorList>
            <person name="Bez C."/>
            <person name="Javvadi S.G."/>
            <person name="Bertani I."/>
            <person name="Devescovi G."/>
            <person name="Studholme D.J."/>
            <person name="Geller A."/>
            <person name="Levy A."/>
            <person name="Venturi V."/>
        </authorList>
    </citation>
    <scope>NUCLEOTIDE SEQUENCE [LARGE SCALE GENOMIC DNA]</scope>
    <source>
        <strain evidence="3">DSM 9128</strain>
    </source>
</reference>
<dbReference type="EMBL" id="VASG01000006">
    <property type="protein sequence ID" value="TLP71534.1"/>
    <property type="molecule type" value="Genomic_DNA"/>
</dbReference>
<evidence type="ECO:0000256" key="1">
    <source>
        <dbReference type="SAM" id="SignalP"/>
    </source>
</evidence>